<dbReference type="STRING" id="1033731.SAMN05444145_11225"/>
<evidence type="ECO:0000256" key="1">
    <source>
        <dbReference type="SAM" id="Coils"/>
    </source>
</evidence>
<reference evidence="2 3" key="1">
    <citation type="submission" date="2016-10" db="EMBL/GenBank/DDBJ databases">
        <authorList>
            <person name="de Groot N.N."/>
        </authorList>
    </citation>
    <scope>NUCLEOTIDE SEQUENCE [LARGE SCALE GENOMIC DNA]</scope>
    <source>
        <strain evidence="2 3">DSM 25383</strain>
    </source>
</reference>
<keyword evidence="1" id="KW-0175">Coiled coil</keyword>
<gene>
    <name evidence="2" type="ORF">SAMN05444145_11225</name>
</gene>
<accession>A0A1H4FQR8</accession>
<dbReference type="AlphaFoldDB" id="A0A1H4FQR8"/>
<dbReference type="OrthoDB" id="1093377at2"/>
<proteinExistence type="predicted"/>
<sequence>MENKLQQLTQKLYDEGLEKGRAEADKLVADAKAEAQKIVAEARAEAEDIVKKAQVKAEDVEKNTMTEIALAGKQAVSKLKQEIASLIIAKATAGGVKEAVVDPAFIKEMLVAVAKNWNGSDSGKVELQALLPEGERQKLDEAFGKSAQELLAAGIEVGYSKEVKTGFKVGAKDGGYYISFADADIEALLAEYLRDKVFQLLFKA</sequence>
<evidence type="ECO:0000313" key="3">
    <source>
        <dbReference type="Proteomes" id="UP000183253"/>
    </source>
</evidence>
<dbReference type="RefSeq" id="WP_010266241.1">
    <property type="nucleotide sequence ID" value="NZ_CAEG01000019.1"/>
</dbReference>
<keyword evidence="3" id="KW-1185">Reference proteome</keyword>
<evidence type="ECO:0000313" key="2">
    <source>
        <dbReference type="EMBL" id="SEA99491.1"/>
    </source>
</evidence>
<dbReference type="CDD" id="cd06503">
    <property type="entry name" value="ATP-synt_Fo_b"/>
    <property type="match status" value="1"/>
</dbReference>
<feature type="coiled-coil region" evidence="1">
    <location>
        <begin position="21"/>
        <end position="63"/>
    </location>
</feature>
<dbReference type="EMBL" id="FNRI01000012">
    <property type="protein sequence ID" value="SEA99491.1"/>
    <property type="molecule type" value="Genomic_DNA"/>
</dbReference>
<name>A0A1H4FQR8_9BACT</name>
<dbReference type="Gene3D" id="1.20.5.620">
    <property type="entry name" value="F1F0 ATP synthase subunit B, membrane domain"/>
    <property type="match status" value="1"/>
</dbReference>
<protein>
    <submittedName>
        <fullName evidence="2">V/A-type H+-transporting ATPase subunit E</fullName>
    </submittedName>
</protein>
<organism evidence="2 3">
    <name type="scientific">Alistipes timonensis JC136</name>
    <dbReference type="NCBI Taxonomy" id="1033731"/>
    <lineage>
        <taxon>Bacteria</taxon>
        <taxon>Pseudomonadati</taxon>
        <taxon>Bacteroidota</taxon>
        <taxon>Bacteroidia</taxon>
        <taxon>Bacteroidales</taxon>
        <taxon>Rikenellaceae</taxon>
        <taxon>Alistipes</taxon>
    </lineage>
</organism>
<dbReference type="Proteomes" id="UP000183253">
    <property type="component" value="Unassembled WGS sequence"/>
</dbReference>